<organism evidence="2 3">
    <name type="scientific">Streptomyces bluensis</name>
    <dbReference type="NCBI Taxonomy" id="33897"/>
    <lineage>
        <taxon>Bacteria</taxon>
        <taxon>Bacillati</taxon>
        <taxon>Actinomycetota</taxon>
        <taxon>Actinomycetes</taxon>
        <taxon>Kitasatosporales</taxon>
        <taxon>Streptomycetaceae</taxon>
        <taxon>Streptomyces</taxon>
    </lineage>
</organism>
<sequence length="266" mass="26117">MATITSLVDTTTTTNQGKVGDTVNINGSALGTTTSVNFGGTTVTPTSVSATLVTFVIPSTAPCAGQVQVSVNLSNGTKSNALPFFIVSSPSTATSSPTCLPTTGGALTITGTGFASGGQVNVGTLTPVTFAAGGSNTTLTVTAPAHTPTGCSDSQPITVTTPGGTGTTGTAFVTYQKAPTITGTSPVSGPIGTSVTINGSCFDNLISVTYTDSTGHTETDTTAASFGTFVLSTVPDNTLVPDNTTPGTITVTTCGGSTTTPFTITT</sequence>
<dbReference type="InterPro" id="IPR014756">
    <property type="entry name" value="Ig_E-set"/>
</dbReference>
<dbReference type="EMBL" id="JBIAWJ010000024">
    <property type="protein sequence ID" value="MFF4526306.1"/>
    <property type="molecule type" value="Genomic_DNA"/>
</dbReference>
<proteinExistence type="predicted"/>
<dbReference type="Proteomes" id="UP001602058">
    <property type="component" value="Unassembled WGS sequence"/>
</dbReference>
<dbReference type="Gene3D" id="2.60.40.10">
    <property type="entry name" value="Immunoglobulins"/>
    <property type="match status" value="3"/>
</dbReference>
<dbReference type="SUPFAM" id="SSF81296">
    <property type="entry name" value="E set domains"/>
    <property type="match status" value="3"/>
</dbReference>
<protein>
    <submittedName>
        <fullName evidence="2">IPT/TIG domain-containing protein</fullName>
    </submittedName>
</protein>
<evidence type="ECO:0000313" key="3">
    <source>
        <dbReference type="Proteomes" id="UP001602058"/>
    </source>
</evidence>
<accession>A0ABW6US74</accession>
<gene>
    <name evidence="2" type="ORF">ACFY1D_33475</name>
</gene>
<dbReference type="InterPro" id="IPR002909">
    <property type="entry name" value="IPT_dom"/>
</dbReference>
<dbReference type="RefSeq" id="WP_387891795.1">
    <property type="nucleotide sequence ID" value="NZ_JBIAWJ010000024.1"/>
</dbReference>
<dbReference type="Pfam" id="PF01833">
    <property type="entry name" value="TIG"/>
    <property type="match status" value="2"/>
</dbReference>
<evidence type="ECO:0000259" key="1">
    <source>
        <dbReference type="Pfam" id="PF01833"/>
    </source>
</evidence>
<keyword evidence="3" id="KW-1185">Reference proteome</keyword>
<reference evidence="2 3" key="1">
    <citation type="submission" date="2024-10" db="EMBL/GenBank/DDBJ databases">
        <title>The Natural Products Discovery Center: Release of the First 8490 Sequenced Strains for Exploring Actinobacteria Biosynthetic Diversity.</title>
        <authorList>
            <person name="Kalkreuter E."/>
            <person name="Kautsar S.A."/>
            <person name="Yang D."/>
            <person name="Bader C.D."/>
            <person name="Teijaro C.N."/>
            <person name="Fluegel L."/>
            <person name="Davis C.M."/>
            <person name="Simpson J.R."/>
            <person name="Lauterbach L."/>
            <person name="Steele A.D."/>
            <person name="Gui C."/>
            <person name="Meng S."/>
            <person name="Li G."/>
            <person name="Viehrig K."/>
            <person name="Ye F."/>
            <person name="Su P."/>
            <person name="Kiefer A.F."/>
            <person name="Nichols A."/>
            <person name="Cepeda A.J."/>
            <person name="Yan W."/>
            <person name="Fan B."/>
            <person name="Jiang Y."/>
            <person name="Adhikari A."/>
            <person name="Zheng C.-J."/>
            <person name="Schuster L."/>
            <person name="Cowan T.M."/>
            <person name="Smanski M.J."/>
            <person name="Chevrette M.G."/>
            <person name="De Carvalho L.P.S."/>
            <person name="Shen B."/>
        </authorList>
    </citation>
    <scope>NUCLEOTIDE SEQUENCE [LARGE SCALE GENOMIC DNA]</scope>
    <source>
        <strain evidence="2 3">NPDC001390</strain>
    </source>
</reference>
<evidence type="ECO:0000313" key="2">
    <source>
        <dbReference type="EMBL" id="MFF4526306.1"/>
    </source>
</evidence>
<feature type="domain" description="IPT/TIG" evidence="1">
    <location>
        <begin position="94"/>
        <end position="172"/>
    </location>
</feature>
<feature type="domain" description="IPT/TIG" evidence="1">
    <location>
        <begin position="13"/>
        <end position="84"/>
    </location>
</feature>
<comment type="caution">
    <text evidence="2">The sequence shown here is derived from an EMBL/GenBank/DDBJ whole genome shotgun (WGS) entry which is preliminary data.</text>
</comment>
<dbReference type="InterPro" id="IPR013783">
    <property type="entry name" value="Ig-like_fold"/>
</dbReference>
<name>A0ABW6US74_9ACTN</name>